<feature type="compositionally biased region" description="Low complexity" evidence="1">
    <location>
        <begin position="1"/>
        <end position="22"/>
    </location>
</feature>
<protein>
    <submittedName>
        <fullName evidence="2">Uncharacterized protein</fullName>
    </submittedName>
</protein>
<evidence type="ECO:0000313" key="2">
    <source>
        <dbReference type="EMBL" id="EER42838.1"/>
    </source>
</evidence>
<name>C6H955_AJECH</name>
<dbReference type="EMBL" id="GG692421">
    <property type="protein sequence ID" value="EER42838.1"/>
    <property type="molecule type" value="Genomic_DNA"/>
</dbReference>
<evidence type="ECO:0000313" key="3">
    <source>
        <dbReference type="Proteomes" id="UP000002624"/>
    </source>
</evidence>
<reference evidence="3" key="1">
    <citation type="submission" date="2009-05" db="EMBL/GenBank/DDBJ databases">
        <title>The genome sequence of Ajellomyces capsulatus strain H143.</title>
        <authorList>
            <person name="Champion M."/>
            <person name="Cuomo C.A."/>
            <person name="Ma L.-J."/>
            <person name="Henn M.R."/>
            <person name="Sil A."/>
            <person name="Goldman B."/>
            <person name="Young S.K."/>
            <person name="Kodira C.D."/>
            <person name="Zeng Q."/>
            <person name="Koehrsen M."/>
            <person name="Alvarado L."/>
            <person name="Berlin A.M."/>
            <person name="Borenstein D."/>
            <person name="Chen Z."/>
            <person name="Engels R."/>
            <person name="Freedman E."/>
            <person name="Gellesch M."/>
            <person name="Goldberg J."/>
            <person name="Griggs A."/>
            <person name="Gujja S."/>
            <person name="Heiman D.I."/>
            <person name="Hepburn T.A."/>
            <person name="Howarth C."/>
            <person name="Jen D."/>
            <person name="Larson L."/>
            <person name="Lewis B."/>
            <person name="Mehta T."/>
            <person name="Park D."/>
            <person name="Pearson M."/>
            <person name="Roberts A."/>
            <person name="Saif S."/>
            <person name="Shea T.D."/>
            <person name="Shenoy N."/>
            <person name="Sisk P."/>
            <person name="Stolte C."/>
            <person name="Sykes S."/>
            <person name="Walk T."/>
            <person name="White J."/>
            <person name="Yandava C."/>
            <person name="Klein B."/>
            <person name="McEwen J.G."/>
            <person name="Puccia R."/>
            <person name="Goldman G.H."/>
            <person name="Felipe M.S."/>
            <person name="Nino-Vega G."/>
            <person name="San-Blas G."/>
            <person name="Taylor J.W."/>
            <person name="Mendoza L."/>
            <person name="Galagan J.E."/>
            <person name="Nusbaum C."/>
            <person name="Birren B.W."/>
        </authorList>
    </citation>
    <scope>NUCLEOTIDE SEQUENCE [LARGE SCALE GENOMIC DNA]</scope>
    <source>
        <strain evidence="3">H143</strain>
    </source>
</reference>
<organism evidence="2 3">
    <name type="scientific">Ajellomyces capsulatus (strain H143)</name>
    <name type="common">Darling's disease fungus</name>
    <name type="synonym">Histoplasma capsulatum</name>
    <dbReference type="NCBI Taxonomy" id="544712"/>
    <lineage>
        <taxon>Eukaryota</taxon>
        <taxon>Fungi</taxon>
        <taxon>Dikarya</taxon>
        <taxon>Ascomycota</taxon>
        <taxon>Pezizomycotina</taxon>
        <taxon>Eurotiomycetes</taxon>
        <taxon>Eurotiomycetidae</taxon>
        <taxon>Onygenales</taxon>
        <taxon>Ajellomycetaceae</taxon>
        <taxon>Histoplasma</taxon>
    </lineage>
</organism>
<dbReference type="OMA" id="YHNTNDG"/>
<proteinExistence type="predicted"/>
<dbReference type="OrthoDB" id="3016366at2759"/>
<dbReference type="AlphaFoldDB" id="C6H955"/>
<feature type="region of interest" description="Disordered" evidence="1">
    <location>
        <begin position="1"/>
        <end position="23"/>
    </location>
</feature>
<sequence>MFGSRSTKPSSEPSPSSDGNLSGVSTIPFPSNSDIVPPGPQLNLHIKLQRGKVYIAMFAMSAMPSAKHFHWALAMATNERSGMVYHNTNQGGPYAFKANYHSHLLNSSSLLGLVEISSIIPLDRAMHQRLAERLNSVPVDNLTCRPWLWRAIRLAAEEGFLGIDADKDDIIRQIEEECVTVASRGQRRHVVYFKSRLYKD</sequence>
<dbReference type="Proteomes" id="UP000002624">
    <property type="component" value="Unassembled WGS sequence"/>
</dbReference>
<dbReference type="HOGENOM" id="CLU_1365912_0_0_1"/>
<accession>C6H955</accession>
<dbReference type="VEuPathDB" id="FungiDB:HCDG_02736"/>
<evidence type="ECO:0000256" key="1">
    <source>
        <dbReference type="SAM" id="MobiDB-lite"/>
    </source>
</evidence>
<gene>
    <name evidence="2" type="ORF">HCDG_02736</name>
</gene>